<name>A0A1B1ZA60_9BACL</name>
<protein>
    <submittedName>
        <fullName evidence="6">Acyl-CoA dehydrogenase</fullName>
    </submittedName>
</protein>
<keyword evidence="2" id="KW-0560">Oxidoreductase</keyword>
<dbReference type="PIRSF" id="PIRSF016578">
    <property type="entry name" value="HsaA"/>
    <property type="match status" value="1"/>
</dbReference>
<dbReference type="STRING" id="255247.ABE41_020095"/>
<evidence type="ECO:0000259" key="3">
    <source>
        <dbReference type="Pfam" id="PF02770"/>
    </source>
</evidence>
<keyword evidence="7" id="KW-1185">Reference proteome</keyword>
<evidence type="ECO:0000256" key="2">
    <source>
        <dbReference type="ARBA" id="ARBA00023002"/>
    </source>
</evidence>
<dbReference type="Pfam" id="PF02770">
    <property type="entry name" value="Acyl-CoA_dh_M"/>
    <property type="match status" value="1"/>
</dbReference>
<dbReference type="Pfam" id="PF08028">
    <property type="entry name" value="Acyl-CoA_dh_2"/>
    <property type="match status" value="1"/>
</dbReference>
<dbReference type="Proteomes" id="UP000077412">
    <property type="component" value="Chromosome"/>
</dbReference>
<dbReference type="Gene3D" id="1.20.140.10">
    <property type="entry name" value="Butyryl-CoA Dehydrogenase, subunit A, domain 3"/>
    <property type="match status" value="1"/>
</dbReference>
<dbReference type="InterPro" id="IPR013786">
    <property type="entry name" value="AcylCoA_DH/ox_N"/>
</dbReference>
<dbReference type="SUPFAM" id="SSF47203">
    <property type="entry name" value="Acyl-CoA dehydrogenase C-terminal domain-like"/>
    <property type="match status" value="1"/>
</dbReference>
<dbReference type="OrthoDB" id="9785203at2"/>
<keyword evidence="1" id="KW-0285">Flavoprotein</keyword>
<evidence type="ECO:0000313" key="6">
    <source>
        <dbReference type="EMBL" id="ANX14323.1"/>
    </source>
</evidence>
<dbReference type="InterPro" id="IPR009100">
    <property type="entry name" value="AcylCoA_DH/oxidase_NM_dom_sf"/>
</dbReference>
<dbReference type="AlphaFoldDB" id="A0A1B1ZA60"/>
<dbReference type="GO" id="GO:0003995">
    <property type="term" value="F:acyl-CoA dehydrogenase activity"/>
    <property type="evidence" value="ECO:0007669"/>
    <property type="project" value="TreeGrafter"/>
</dbReference>
<proteinExistence type="predicted"/>
<gene>
    <name evidence="6" type="ORF">ABE41_020095</name>
</gene>
<dbReference type="Pfam" id="PF02771">
    <property type="entry name" value="Acyl-CoA_dh_N"/>
    <property type="match status" value="1"/>
</dbReference>
<dbReference type="Gene3D" id="2.40.110.10">
    <property type="entry name" value="Butyryl-CoA Dehydrogenase, subunit A, domain 2"/>
    <property type="match status" value="1"/>
</dbReference>
<dbReference type="InterPro" id="IPR036250">
    <property type="entry name" value="AcylCo_DH-like_C"/>
</dbReference>
<feature type="domain" description="Acyl-CoA oxidase/dehydrogenase middle" evidence="3">
    <location>
        <begin position="131"/>
        <end position="224"/>
    </location>
</feature>
<dbReference type="KEGG" id="far:ABE41_020095"/>
<evidence type="ECO:0000256" key="1">
    <source>
        <dbReference type="ARBA" id="ARBA00022630"/>
    </source>
</evidence>
<dbReference type="InterPro" id="IPR006091">
    <property type="entry name" value="Acyl-CoA_Oxase/DH_mid-dom"/>
</dbReference>
<dbReference type="InterPro" id="IPR013107">
    <property type="entry name" value="Acyl-CoA_DH_C"/>
</dbReference>
<dbReference type="SUPFAM" id="SSF56645">
    <property type="entry name" value="Acyl-CoA dehydrogenase NM domain-like"/>
    <property type="match status" value="1"/>
</dbReference>
<organism evidence="6 7">
    <name type="scientific">Fictibacillus arsenicus</name>
    <dbReference type="NCBI Taxonomy" id="255247"/>
    <lineage>
        <taxon>Bacteria</taxon>
        <taxon>Bacillati</taxon>
        <taxon>Bacillota</taxon>
        <taxon>Bacilli</taxon>
        <taxon>Bacillales</taxon>
        <taxon>Fictibacillaceae</taxon>
        <taxon>Fictibacillus</taxon>
    </lineage>
</organism>
<dbReference type="PANTHER" id="PTHR43884">
    <property type="entry name" value="ACYL-COA DEHYDROGENASE"/>
    <property type="match status" value="1"/>
</dbReference>
<dbReference type="PANTHER" id="PTHR43884:SF25">
    <property type="entry name" value="ACYL-COA DEHYDROGENASE YDBM-RELATED"/>
    <property type="match status" value="1"/>
</dbReference>
<evidence type="ECO:0000259" key="4">
    <source>
        <dbReference type="Pfam" id="PF02771"/>
    </source>
</evidence>
<dbReference type="RefSeq" id="WP_066294324.1">
    <property type="nucleotide sequence ID" value="NZ_CP016761.1"/>
</dbReference>
<accession>A0A1B1ZA60</accession>
<dbReference type="CDD" id="cd00567">
    <property type="entry name" value="ACAD"/>
    <property type="match status" value="1"/>
</dbReference>
<dbReference type="Gene3D" id="1.10.540.10">
    <property type="entry name" value="Acyl-CoA dehydrogenase/oxidase, N-terminal domain"/>
    <property type="match status" value="1"/>
</dbReference>
<evidence type="ECO:0000313" key="7">
    <source>
        <dbReference type="Proteomes" id="UP000077412"/>
    </source>
</evidence>
<reference evidence="6 7" key="1">
    <citation type="submission" date="2016-08" db="EMBL/GenBank/DDBJ databases">
        <title>Complete genome sequence of Fictibacillus arsenicus G25-54, a strain with toxicity to nematodes and a potential arsenic-resistance activity.</title>
        <authorList>
            <person name="Zheng Z."/>
        </authorList>
    </citation>
    <scope>NUCLEOTIDE SEQUENCE [LARGE SCALE GENOMIC DNA]</scope>
    <source>
        <strain evidence="6 7">G25-54</strain>
    </source>
</reference>
<sequence length="393" mass="43682">MSRTYVETEQDKIQTNVKEILKQAEELKEVFSRRADVIDSEGIFPYENFADLKKMNFLSLTIPKEFGGQGLNLLEYLQVQEILAQGDAPTALSLGWHLGVMLEAAENRHWQGSAFEKVSSLIVQERLLFNLAQTERATGSPSRGGTPGTIAKKEENGWRLNGIKAFTSMAEALDYSIITADLNHTGKKGFILVDHKREGVSVKETWDSISMRGTKSDDLVLEDVLVDEEDLLFVEDGRSATTRGWYLQVPAVYIGIAAAAKNYAIKFASEYSPSTLPGPIIEVPEVRRKIGKIELELFNARQVLYAVARKWVDQPEQRINMASELAAVKHIATNSANKVVDLAMKIVGARSLSASNPLQRHFRDVRAGLHNPPTDDAIVYSLADAVLSQEEHI</sequence>
<dbReference type="InterPro" id="IPR037069">
    <property type="entry name" value="AcylCoA_DH/ox_N_sf"/>
</dbReference>
<feature type="domain" description="Acyl-CoA dehydrogenase C-terminal" evidence="5">
    <location>
        <begin position="251"/>
        <end position="368"/>
    </location>
</feature>
<dbReference type="GO" id="GO:0050660">
    <property type="term" value="F:flavin adenine dinucleotide binding"/>
    <property type="evidence" value="ECO:0007669"/>
    <property type="project" value="InterPro"/>
</dbReference>
<dbReference type="InterPro" id="IPR046373">
    <property type="entry name" value="Acyl-CoA_Oxase/DH_mid-dom_sf"/>
</dbReference>
<dbReference type="EMBL" id="CP016761">
    <property type="protein sequence ID" value="ANX14323.1"/>
    <property type="molecule type" value="Genomic_DNA"/>
</dbReference>
<evidence type="ECO:0000259" key="5">
    <source>
        <dbReference type="Pfam" id="PF08028"/>
    </source>
</evidence>
<feature type="domain" description="Acyl-CoA dehydrogenase/oxidase N-terminal" evidence="4">
    <location>
        <begin position="27"/>
        <end position="101"/>
    </location>
</feature>